<protein>
    <submittedName>
        <fullName evidence="9">Carbohydrate ABC transporter permease</fullName>
    </submittedName>
</protein>
<evidence type="ECO:0000256" key="2">
    <source>
        <dbReference type="ARBA" id="ARBA00022448"/>
    </source>
</evidence>
<organism evidence="9">
    <name type="scientific">Dictyoglomus thermophilum</name>
    <dbReference type="NCBI Taxonomy" id="14"/>
    <lineage>
        <taxon>Bacteria</taxon>
        <taxon>Pseudomonadati</taxon>
        <taxon>Dictyoglomota</taxon>
        <taxon>Dictyoglomia</taxon>
        <taxon>Dictyoglomales</taxon>
        <taxon>Dictyoglomaceae</taxon>
        <taxon>Dictyoglomus</taxon>
    </lineage>
</organism>
<evidence type="ECO:0000313" key="9">
    <source>
        <dbReference type="EMBL" id="HGK23295.1"/>
    </source>
</evidence>
<feature type="domain" description="ABC transmembrane type-1" evidence="8">
    <location>
        <begin position="88"/>
        <end position="305"/>
    </location>
</feature>
<dbReference type="PANTHER" id="PTHR43744">
    <property type="entry name" value="ABC TRANSPORTER PERMEASE PROTEIN MG189-RELATED-RELATED"/>
    <property type="match status" value="1"/>
</dbReference>
<feature type="transmembrane region" description="Helical" evidence="7">
    <location>
        <begin position="92"/>
        <end position="111"/>
    </location>
</feature>
<dbReference type="AlphaFoldDB" id="A0A7C2H8P8"/>
<name>A0A7C2H8P8_DICTH</name>
<feature type="transmembrane region" description="Helical" evidence="7">
    <location>
        <begin position="170"/>
        <end position="192"/>
    </location>
</feature>
<dbReference type="PROSITE" id="PS50928">
    <property type="entry name" value="ABC_TM1"/>
    <property type="match status" value="1"/>
</dbReference>
<comment type="similarity">
    <text evidence="7">Belongs to the binding-protein-dependent transport system permease family.</text>
</comment>
<dbReference type="GO" id="GO:0005886">
    <property type="term" value="C:plasma membrane"/>
    <property type="evidence" value="ECO:0007669"/>
    <property type="project" value="UniProtKB-SubCell"/>
</dbReference>
<evidence type="ECO:0000256" key="4">
    <source>
        <dbReference type="ARBA" id="ARBA00022692"/>
    </source>
</evidence>
<comment type="caution">
    <text evidence="9">The sequence shown here is derived from an EMBL/GenBank/DDBJ whole genome shotgun (WGS) entry which is preliminary data.</text>
</comment>
<comment type="subcellular location">
    <subcellularLocation>
        <location evidence="1 7">Cell membrane</location>
        <topology evidence="1 7">Multi-pass membrane protein</topology>
    </subcellularLocation>
</comment>
<evidence type="ECO:0000256" key="7">
    <source>
        <dbReference type="RuleBase" id="RU363032"/>
    </source>
</evidence>
<dbReference type="InterPro" id="IPR000515">
    <property type="entry name" value="MetI-like"/>
</dbReference>
<evidence type="ECO:0000259" key="8">
    <source>
        <dbReference type="PROSITE" id="PS50928"/>
    </source>
</evidence>
<feature type="transmembrane region" description="Helical" evidence="7">
    <location>
        <begin position="288"/>
        <end position="305"/>
    </location>
</feature>
<keyword evidence="4 7" id="KW-0812">Transmembrane</keyword>
<dbReference type="InterPro" id="IPR035906">
    <property type="entry name" value="MetI-like_sf"/>
</dbReference>
<keyword evidence="5 7" id="KW-1133">Transmembrane helix</keyword>
<accession>A0A7C2H8P8</accession>
<feature type="transmembrane region" description="Helical" evidence="7">
    <location>
        <begin position="222"/>
        <end position="242"/>
    </location>
</feature>
<feature type="transmembrane region" description="Helical" evidence="7">
    <location>
        <begin position="20"/>
        <end position="41"/>
    </location>
</feature>
<reference evidence="9" key="1">
    <citation type="journal article" date="2020" name="mSystems">
        <title>Genome- and Community-Level Interaction Insights into Carbon Utilization and Element Cycling Functions of Hydrothermarchaeota in Hydrothermal Sediment.</title>
        <authorList>
            <person name="Zhou Z."/>
            <person name="Liu Y."/>
            <person name="Xu W."/>
            <person name="Pan J."/>
            <person name="Luo Z.H."/>
            <person name="Li M."/>
        </authorList>
    </citation>
    <scope>NUCLEOTIDE SEQUENCE [LARGE SCALE GENOMIC DNA]</scope>
    <source>
        <strain evidence="9">SpSt-70</strain>
    </source>
</reference>
<proteinExistence type="inferred from homology"/>
<gene>
    <name evidence="9" type="ORF">ENU78_02425</name>
</gene>
<evidence type="ECO:0000256" key="5">
    <source>
        <dbReference type="ARBA" id="ARBA00022989"/>
    </source>
</evidence>
<dbReference type="Pfam" id="PF00528">
    <property type="entry name" value="BPD_transp_1"/>
    <property type="match status" value="1"/>
</dbReference>
<dbReference type="PANTHER" id="PTHR43744:SF6">
    <property type="entry name" value="ABC TRANSPORTER PERMEASE PROTEIN YESQ-RELATED"/>
    <property type="match status" value="1"/>
</dbReference>
<evidence type="ECO:0000256" key="6">
    <source>
        <dbReference type="ARBA" id="ARBA00023136"/>
    </source>
</evidence>
<evidence type="ECO:0000256" key="1">
    <source>
        <dbReference type="ARBA" id="ARBA00004651"/>
    </source>
</evidence>
<feature type="transmembrane region" description="Helical" evidence="7">
    <location>
        <begin position="123"/>
        <end position="147"/>
    </location>
</feature>
<dbReference type="SUPFAM" id="SSF161098">
    <property type="entry name" value="MetI-like"/>
    <property type="match status" value="1"/>
</dbReference>
<keyword evidence="6 7" id="KW-0472">Membrane</keyword>
<dbReference type="GO" id="GO:0055085">
    <property type="term" value="P:transmembrane transport"/>
    <property type="evidence" value="ECO:0007669"/>
    <property type="project" value="InterPro"/>
</dbReference>
<keyword evidence="2 7" id="KW-0813">Transport</keyword>
<keyword evidence="3" id="KW-1003">Cell membrane</keyword>
<sequence>MIKYKNYTKEDIILIFKNKIYQWFITLVKIILFIGLSYILLRPVLFMLSTAIKSREDLIDPTVVWIPKHPTIENFKKAFVSLNYFNAFKNSLIVSIIPAIFNVISCSMIGYGLARFKFKEREFIFALILFTLIVPPQVLLIPLYVFYQKFDILGIFKLIRGEPFNLLNTYYPIILPTILGGGLRSGLFIYIFRQFFRGMSKELEEAAYVDGASPFQTYLRIFIPNSVPAIVTVFLFSLVWHWNDVFEPSVFIGDFDKYTLSLNLANIRAIITGGTQIFDPLLILPPQYAGAILVILPMLIFYIFTQRFFVESVERTGIVG</sequence>
<dbReference type="EMBL" id="DTDV01000007">
    <property type="protein sequence ID" value="HGK23295.1"/>
    <property type="molecule type" value="Genomic_DNA"/>
</dbReference>
<dbReference type="CDD" id="cd06261">
    <property type="entry name" value="TM_PBP2"/>
    <property type="match status" value="1"/>
</dbReference>
<evidence type="ECO:0000256" key="3">
    <source>
        <dbReference type="ARBA" id="ARBA00022475"/>
    </source>
</evidence>
<dbReference type="Gene3D" id="1.10.3720.10">
    <property type="entry name" value="MetI-like"/>
    <property type="match status" value="1"/>
</dbReference>